<keyword evidence="3" id="KW-1185">Reference proteome</keyword>
<protein>
    <recommendedName>
        <fullName evidence="5">DUF2974 domain-containing protein</fullName>
    </recommendedName>
</protein>
<evidence type="ECO:0008006" key="5">
    <source>
        <dbReference type="Google" id="ProtNLM"/>
    </source>
</evidence>
<evidence type="ECO:0000313" key="3">
    <source>
        <dbReference type="Proteomes" id="UP000051645"/>
    </source>
</evidence>
<accession>A0A0R2G816</accession>
<evidence type="ECO:0000313" key="2">
    <source>
        <dbReference type="EMBL" id="KRN32781.1"/>
    </source>
</evidence>
<evidence type="ECO:0000313" key="1">
    <source>
        <dbReference type="EMBL" id="KRN28809.1"/>
    </source>
</evidence>
<dbReference type="PATRIC" id="fig|81857.3.peg.1019"/>
<dbReference type="STRING" id="81857.IV38_GL001014"/>
<organism evidence="2 3">
    <name type="scientific">Lactobacillus selangorensis</name>
    <dbReference type="NCBI Taxonomy" id="81857"/>
    <lineage>
        <taxon>Bacteria</taxon>
        <taxon>Bacillati</taxon>
        <taxon>Bacillota</taxon>
        <taxon>Bacilli</taxon>
        <taxon>Lactobacillales</taxon>
        <taxon>Lactobacillaceae</taxon>
        <taxon>Lactobacillus</taxon>
    </lineage>
</organism>
<dbReference type="InterPro" id="IPR024499">
    <property type="entry name" value="Mbeg1-like"/>
</dbReference>
<dbReference type="Proteomes" id="UP000051645">
    <property type="component" value="Unassembled WGS sequence"/>
</dbReference>
<name>A0A0R2G816_9LACO</name>
<dbReference type="SUPFAM" id="SSF53474">
    <property type="entry name" value="alpha/beta-Hydrolases"/>
    <property type="match status" value="1"/>
</dbReference>
<dbReference type="Proteomes" id="UP000051751">
    <property type="component" value="Unassembled WGS sequence"/>
</dbReference>
<dbReference type="AlphaFoldDB" id="A0A0R2G816"/>
<gene>
    <name evidence="1" type="ORF">IV38_GL001014</name>
    <name evidence="2" type="ORF">IV40_GL000839</name>
</gene>
<dbReference type="Gene3D" id="3.40.50.1820">
    <property type="entry name" value="alpha/beta hydrolase"/>
    <property type="match status" value="1"/>
</dbReference>
<comment type="caution">
    <text evidence="2">The sequence shown here is derived from an EMBL/GenBank/DDBJ whole genome shotgun (WGS) entry which is preliminary data.</text>
</comment>
<dbReference type="EMBL" id="JQAT01000002">
    <property type="protein sequence ID" value="KRN28809.1"/>
    <property type="molecule type" value="Genomic_DNA"/>
</dbReference>
<reference evidence="3 4" key="1">
    <citation type="journal article" date="2015" name="Genome Announc.">
        <title>Expanding the biotechnology potential of lactobacilli through comparative genomics of 213 strains and associated genera.</title>
        <authorList>
            <person name="Sun Z."/>
            <person name="Harris H.M."/>
            <person name="McCann A."/>
            <person name="Guo C."/>
            <person name="Argimon S."/>
            <person name="Zhang W."/>
            <person name="Yang X."/>
            <person name="Jeffery I.B."/>
            <person name="Cooney J.C."/>
            <person name="Kagawa T.F."/>
            <person name="Liu W."/>
            <person name="Song Y."/>
            <person name="Salvetti E."/>
            <person name="Wrobel A."/>
            <person name="Rasinkangas P."/>
            <person name="Parkhill J."/>
            <person name="Rea M.C."/>
            <person name="O'Sullivan O."/>
            <person name="Ritari J."/>
            <person name="Douillard F.P."/>
            <person name="Paul Ross R."/>
            <person name="Yang R."/>
            <person name="Briner A.E."/>
            <person name="Felis G.E."/>
            <person name="de Vos W.M."/>
            <person name="Barrangou R."/>
            <person name="Klaenhammer T.R."/>
            <person name="Caufield P.W."/>
            <person name="Cui Y."/>
            <person name="Zhang H."/>
            <person name="O'Toole P.W."/>
        </authorList>
    </citation>
    <scope>NUCLEOTIDE SEQUENCE [LARGE SCALE GENOMIC DNA]</scope>
    <source>
        <strain evidence="1 4">ATCC BAA-66</strain>
        <strain evidence="2 3">DSM 13344</strain>
    </source>
</reference>
<dbReference type="EMBL" id="JQAZ01000002">
    <property type="protein sequence ID" value="KRN32781.1"/>
    <property type="molecule type" value="Genomic_DNA"/>
</dbReference>
<sequence>MEMASIVDYVNQNGQYSFSERPFNDVDGTILAQLAYVDFSLLNKKHIHKLAQLTPELIQKSTVHTWNPAGNQALLKAAQLSQRFGQLKWDNYAQKIDPKLEQQFSAITFTIAPDTYYIAYRGTTATLVDWKEDFNMTFMDAVPSQRAATHYFQKQSLKQPGYYYLGGHSKGGNLAFYAAAHSQTQAIKGVYSIDGPGLKKPLPEELQTRAHKLIPDASIIGLLLEPETNYTVVKSDGQGIRQHDPYTWLVKNNHFEVIASVSRFSQFTQASISTWLAGMDDATKQEFLDSVFALVSADGEKHFSELGKEWPQTLQMIAAGIAATDDQTRRHWLDITGQLGDVVTHQARKLLKKEFDHYKNIFPDK</sequence>
<proteinExistence type="predicted"/>
<evidence type="ECO:0000313" key="4">
    <source>
        <dbReference type="Proteomes" id="UP000051751"/>
    </source>
</evidence>
<dbReference type="Pfam" id="PF11187">
    <property type="entry name" value="Mbeg1-like"/>
    <property type="match status" value="1"/>
</dbReference>
<dbReference type="InterPro" id="IPR029058">
    <property type="entry name" value="AB_hydrolase_fold"/>
</dbReference>